<dbReference type="GO" id="GO:0005739">
    <property type="term" value="C:mitochondrion"/>
    <property type="evidence" value="ECO:0007669"/>
    <property type="project" value="UniProtKB-SubCell"/>
</dbReference>
<dbReference type="InterPro" id="IPR042184">
    <property type="entry name" value="YqeY/Aim41_N"/>
</dbReference>
<dbReference type="PANTHER" id="PTHR28055:SF1">
    <property type="entry name" value="ALTERED INHERITANCE OF MITOCHONDRIA PROTEIN 41, MITOCHONDRIAL"/>
    <property type="match status" value="1"/>
</dbReference>
<reference evidence="2 3" key="3">
    <citation type="journal article" date="2015" name="Genome Announc.">
        <title>Draft Genome Sequence of the Archiascomycetous Yeast Saitoella complicata.</title>
        <authorList>
            <person name="Yamauchi K."/>
            <person name="Kondo S."/>
            <person name="Hamamoto M."/>
            <person name="Takahashi Y."/>
            <person name="Ogura Y."/>
            <person name="Hayashi T."/>
            <person name="Nishida H."/>
        </authorList>
    </citation>
    <scope>NUCLEOTIDE SEQUENCE [LARGE SCALE GENOMIC DNA]</scope>
    <source>
        <strain evidence="2 3">NRRL Y-17804</strain>
    </source>
</reference>
<gene>
    <name evidence="1" type="primary">AIM41</name>
    <name evidence="2" type="ORF">G7K_4826-t1</name>
</gene>
<evidence type="ECO:0000256" key="1">
    <source>
        <dbReference type="RuleBase" id="RU365099"/>
    </source>
</evidence>
<keyword evidence="1" id="KW-0496">Mitochondrion</keyword>
<keyword evidence="3" id="KW-1185">Reference proteome</keyword>
<sequence>MFRSAIVARTAFRAYSTAAPAAGSPVLLQIRNDMKAAMRAKDTYKLAVLKGVLADVTNASKTAKPIETDSAVFALLQQSILKRQESAAEFRKHERTDLAEKEESEASVLKAYLPEQMEEGELTALIIDVCNKIQAGPKDMGKVMKEVANLVTDAQAPKKLVSELDTCICGTKGIENIQFLTVRSTHYRLRLPTDNMHHGYLTYILL</sequence>
<dbReference type="Gene3D" id="1.10.10.410">
    <property type="match status" value="1"/>
</dbReference>
<dbReference type="InterPro" id="IPR023168">
    <property type="entry name" value="GatB_Yqey_C_2"/>
</dbReference>
<evidence type="ECO:0000313" key="3">
    <source>
        <dbReference type="Proteomes" id="UP000033140"/>
    </source>
</evidence>
<dbReference type="Proteomes" id="UP000033140">
    <property type="component" value="Unassembled WGS sequence"/>
</dbReference>
<dbReference type="InterPro" id="IPR019004">
    <property type="entry name" value="YqeY/Aim41"/>
</dbReference>
<proteinExistence type="inferred from homology"/>
<name>A0A0E9NMQ7_SAICN</name>
<evidence type="ECO:0000313" key="2">
    <source>
        <dbReference type="EMBL" id="GAO50705.1"/>
    </source>
</evidence>
<comment type="similarity">
    <text evidence="1">Belongs to the AIM41 family.</text>
</comment>
<dbReference type="EMBL" id="BACD03000036">
    <property type="protein sequence ID" value="GAO50705.1"/>
    <property type="molecule type" value="Genomic_DNA"/>
</dbReference>
<comment type="caution">
    <text evidence="2">The sequence shown here is derived from an EMBL/GenBank/DDBJ whole genome shotgun (WGS) entry which is preliminary data.</text>
</comment>
<protein>
    <recommendedName>
        <fullName evidence="1">Altered inheritance of mitochondria protein 41</fullName>
    </recommendedName>
</protein>
<dbReference type="GO" id="GO:0016884">
    <property type="term" value="F:carbon-nitrogen ligase activity, with glutamine as amido-N-donor"/>
    <property type="evidence" value="ECO:0007669"/>
    <property type="project" value="UniProtKB-UniRule"/>
</dbReference>
<dbReference type="OMA" id="AMGAVMK"/>
<dbReference type="SUPFAM" id="SSF89095">
    <property type="entry name" value="GatB/YqeY motif"/>
    <property type="match status" value="1"/>
</dbReference>
<dbReference type="PANTHER" id="PTHR28055">
    <property type="entry name" value="ALTERED INHERITANCE OF MITOCHONDRIA PROTEIN 41, MITOCHONDRIAL"/>
    <property type="match status" value="1"/>
</dbReference>
<accession>A0A0E9NMQ7</accession>
<dbReference type="STRING" id="698492.A0A0E9NMQ7"/>
<reference evidence="2 3" key="1">
    <citation type="journal article" date="2011" name="J. Gen. Appl. Microbiol.">
        <title>Draft genome sequencing of the enigmatic yeast Saitoella complicata.</title>
        <authorList>
            <person name="Nishida H."/>
            <person name="Hamamoto M."/>
            <person name="Sugiyama J."/>
        </authorList>
    </citation>
    <scope>NUCLEOTIDE SEQUENCE [LARGE SCALE GENOMIC DNA]</scope>
    <source>
        <strain evidence="2 3">NRRL Y-17804</strain>
    </source>
</reference>
<reference evidence="2 3" key="2">
    <citation type="journal article" date="2014" name="J. Gen. Appl. Microbiol.">
        <title>The early diverging ascomycetous budding yeast Saitoella complicata has three histone deacetylases belonging to the Clr6, Hos2, and Rpd3 lineages.</title>
        <authorList>
            <person name="Nishida H."/>
            <person name="Matsumoto T."/>
            <person name="Kondo S."/>
            <person name="Hamamoto M."/>
            <person name="Yoshikawa H."/>
        </authorList>
    </citation>
    <scope>NUCLEOTIDE SEQUENCE [LARGE SCALE GENOMIC DNA]</scope>
    <source>
        <strain evidence="2 3">NRRL Y-17804</strain>
    </source>
</reference>
<organism evidence="2 3">
    <name type="scientific">Saitoella complicata (strain BCRC 22490 / CBS 7301 / JCM 7358 / NBRC 10748 / NRRL Y-17804)</name>
    <dbReference type="NCBI Taxonomy" id="698492"/>
    <lineage>
        <taxon>Eukaryota</taxon>
        <taxon>Fungi</taxon>
        <taxon>Dikarya</taxon>
        <taxon>Ascomycota</taxon>
        <taxon>Taphrinomycotina</taxon>
        <taxon>Taphrinomycotina incertae sedis</taxon>
        <taxon>Saitoella</taxon>
    </lineage>
</organism>
<comment type="subcellular location">
    <subcellularLocation>
        <location evidence="1">Mitochondrion</location>
    </subcellularLocation>
</comment>
<dbReference type="Pfam" id="PF09424">
    <property type="entry name" value="YqeY"/>
    <property type="match status" value="1"/>
</dbReference>
<dbReference type="AlphaFoldDB" id="A0A0E9NMQ7"/>
<dbReference type="InterPro" id="IPR003789">
    <property type="entry name" value="Asn/Gln_tRNA_amidoTrase-B-like"/>
</dbReference>
<dbReference type="Gene3D" id="1.10.1510.10">
    <property type="entry name" value="Uncharacterised protein YqeY/AIM41 PF09424, N-terminal domain"/>
    <property type="match status" value="1"/>
</dbReference>